<proteinExistence type="predicted"/>
<dbReference type="EMBL" id="CNFU01001028">
    <property type="protein sequence ID" value="CKS91167.1"/>
    <property type="molecule type" value="Genomic_DNA"/>
</dbReference>
<protein>
    <submittedName>
        <fullName evidence="2">Uncharacterized protein</fullName>
    </submittedName>
</protein>
<reference evidence="2 3" key="1">
    <citation type="submission" date="2015-03" db="EMBL/GenBank/DDBJ databases">
        <authorList>
            <consortium name="Pathogen Informatics"/>
        </authorList>
    </citation>
    <scope>NUCLEOTIDE SEQUENCE [LARGE SCALE GENOMIC DNA]</scope>
    <source>
        <strain evidence="2 3">Bir 187</strain>
    </source>
</reference>
<gene>
    <name evidence="2" type="ORF">ERS027661_03691</name>
</gene>
<feature type="region of interest" description="Disordered" evidence="1">
    <location>
        <begin position="62"/>
        <end position="123"/>
    </location>
</feature>
<feature type="compositionally biased region" description="Low complexity" evidence="1">
    <location>
        <begin position="11"/>
        <end position="22"/>
    </location>
</feature>
<dbReference type="Proteomes" id="UP000049023">
    <property type="component" value="Unassembled WGS sequence"/>
</dbReference>
<name>A0A655AFK0_MYCTX</name>
<feature type="compositionally biased region" description="Polar residues" evidence="1">
    <location>
        <begin position="71"/>
        <end position="87"/>
    </location>
</feature>
<evidence type="ECO:0000313" key="3">
    <source>
        <dbReference type="Proteomes" id="UP000049023"/>
    </source>
</evidence>
<evidence type="ECO:0000313" key="2">
    <source>
        <dbReference type="EMBL" id="CKS91167.1"/>
    </source>
</evidence>
<feature type="region of interest" description="Disordered" evidence="1">
    <location>
        <begin position="11"/>
        <end position="33"/>
    </location>
</feature>
<accession>A0A655AFK0</accession>
<sequence length="123" mass="12070">MDDLRALAIASGVSSRSAGRRAPTLPSSQPMVTGVSAPVVCTNRSATAAGWTGRALPAASGLPAALSAPSCTESAGSTCSSEPTAGSSPCGRRGATASSGWENCALRAGMPARRQSPPPQTSA</sequence>
<dbReference type="AlphaFoldDB" id="A0A655AFK0"/>
<organism evidence="2 3">
    <name type="scientific">Mycobacterium tuberculosis</name>
    <dbReference type="NCBI Taxonomy" id="1773"/>
    <lineage>
        <taxon>Bacteria</taxon>
        <taxon>Bacillati</taxon>
        <taxon>Actinomycetota</taxon>
        <taxon>Actinomycetes</taxon>
        <taxon>Mycobacteriales</taxon>
        <taxon>Mycobacteriaceae</taxon>
        <taxon>Mycobacterium</taxon>
        <taxon>Mycobacterium tuberculosis complex</taxon>
    </lineage>
</organism>
<evidence type="ECO:0000256" key="1">
    <source>
        <dbReference type="SAM" id="MobiDB-lite"/>
    </source>
</evidence>